<feature type="region of interest" description="Disordered" evidence="1">
    <location>
        <begin position="36"/>
        <end position="62"/>
    </location>
</feature>
<proteinExistence type="predicted"/>
<dbReference type="RefSeq" id="WP_125665054.1">
    <property type="nucleotide sequence ID" value="NZ_AP019308.1"/>
</dbReference>
<evidence type="ECO:0000256" key="2">
    <source>
        <dbReference type="SAM" id="SignalP"/>
    </source>
</evidence>
<evidence type="ECO:0000313" key="4">
    <source>
        <dbReference type="Proteomes" id="UP000275368"/>
    </source>
</evidence>
<evidence type="ECO:0000256" key="1">
    <source>
        <dbReference type="SAM" id="MobiDB-lite"/>
    </source>
</evidence>
<dbReference type="OrthoDB" id="2376193at2"/>
<sequence length="263" mass="28567">MRKNYMKTLGITAVFTLMIPISAFAATNGTNSTTQLQVSAAESGTQSAEAGKSFDHHHRHGGSGGIMSQEVLDLLKLDRNTLRDKLKAGQTLAQIAQSQGVSREDLKKALTNAFSKRQDEMKQHFQKNLDLIVDGKFQPGKWQGKGPASGYIIGRGNDLSALAKQLGISTEALHQAMASGKTLAELAKEKGVNVQKLIKVQKQIIVDRINQAVKDGRLTQAQADKQIAHTDQFAENIVNGNFGNRFHSSRGYHSMADEGKAAE</sequence>
<accession>A0A3G9J0H1</accession>
<dbReference type="Pfam" id="PF01476">
    <property type="entry name" value="LysM"/>
    <property type="match status" value="1"/>
</dbReference>
<gene>
    <name evidence="3" type="ORF">Back11_60320</name>
</gene>
<reference evidence="3 4" key="1">
    <citation type="submission" date="2018-11" db="EMBL/GenBank/DDBJ databases">
        <title>Complete genome sequence of Paenibacillus baekrokdamisoli strain KCTC 33723.</title>
        <authorList>
            <person name="Kang S.W."/>
            <person name="Lee K.C."/>
            <person name="Kim K.K."/>
            <person name="Kim J.S."/>
            <person name="Kim D.S."/>
            <person name="Ko S.H."/>
            <person name="Yang S.H."/>
            <person name="Lee J.S."/>
        </authorList>
    </citation>
    <scope>NUCLEOTIDE SEQUENCE [LARGE SCALE GENOMIC DNA]</scope>
    <source>
        <strain evidence="3 4">KCTC 33723</strain>
    </source>
</reference>
<evidence type="ECO:0000313" key="3">
    <source>
        <dbReference type="EMBL" id="BBH24687.1"/>
    </source>
</evidence>
<feature type="chain" id="PRO_5043489942" evidence="2">
    <location>
        <begin position="26"/>
        <end position="263"/>
    </location>
</feature>
<feature type="compositionally biased region" description="Polar residues" evidence="1">
    <location>
        <begin position="36"/>
        <end position="48"/>
    </location>
</feature>
<organism evidence="3 4">
    <name type="scientific">Paenibacillus baekrokdamisoli</name>
    <dbReference type="NCBI Taxonomy" id="1712516"/>
    <lineage>
        <taxon>Bacteria</taxon>
        <taxon>Bacillati</taxon>
        <taxon>Bacillota</taxon>
        <taxon>Bacilli</taxon>
        <taxon>Bacillales</taxon>
        <taxon>Paenibacillaceae</taxon>
        <taxon>Paenibacillus</taxon>
    </lineage>
</organism>
<dbReference type="KEGG" id="pbk:Back11_60320"/>
<protein>
    <submittedName>
        <fullName evidence="3">Uncharacterized protein</fullName>
    </submittedName>
</protein>
<dbReference type="EMBL" id="AP019308">
    <property type="protein sequence ID" value="BBH24687.1"/>
    <property type="molecule type" value="Genomic_DNA"/>
</dbReference>
<keyword evidence="4" id="KW-1185">Reference proteome</keyword>
<dbReference type="AlphaFoldDB" id="A0A3G9J0H1"/>
<dbReference type="Proteomes" id="UP000275368">
    <property type="component" value="Chromosome"/>
</dbReference>
<name>A0A3G9J0H1_9BACL</name>
<dbReference type="InterPro" id="IPR018392">
    <property type="entry name" value="LysM"/>
</dbReference>
<feature type="signal peptide" evidence="2">
    <location>
        <begin position="1"/>
        <end position="25"/>
    </location>
</feature>
<keyword evidence="2" id="KW-0732">Signal</keyword>